<dbReference type="InterPro" id="IPR023404">
    <property type="entry name" value="rSAM_horseshoe"/>
</dbReference>
<dbReference type="GO" id="GO:0006779">
    <property type="term" value="P:porphyrin-containing compound biosynthetic process"/>
    <property type="evidence" value="ECO:0007669"/>
    <property type="project" value="InterPro"/>
</dbReference>
<dbReference type="Pfam" id="PF04055">
    <property type="entry name" value="Radical_SAM"/>
    <property type="match status" value="1"/>
</dbReference>
<dbReference type="EMBL" id="QEHR01000001">
    <property type="protein sequence ID" value="PVW17388.1"/>
    <property type="molecule type" value="Genomic_DNA"/>
</dbReference>
<dbReference type="Pfam" id="PF06969">
    <property type="entry name" value="HemN_C"/>
    <property type="match status" value="1"/>
</dbReference>
<dbReference type="GO" id="GO:0051539">
    <property type="term" value="F:4 iron, 4 sulfur cluster binding"/>
    <property type="evidence" value="ECO:0007669"/>
    <property type="project" value="UniProtKB-UniRule"/>
</dbReference>
<comment type="subcellular location">
    <subcellularLocation>
        <location evidence="2">Cytoplasm</location>
    </subcellularLocation>
</comment>
<dbReference type="PANTHER" id="PTHR13932">
    <property type="entry name" value="COPROPORPHYRINIGEN III OXIDASE"/>
    <property type="match status" value="1"/>
</dbReference>
<keyword evidence="2" id="KW-0004">4Fe-4S</keyword>
<sequence length="374" mass="42184">MSGIYLHIPFCKQACHYCDFHFSTSVKKKGAMVDALCKELILRKKEVTETVQTIYFGGGTPSLLTSEELKQLFETIFKNFTVAPDAEITLEANPDDLTKNQIETIANSPINRLSIGVQSFFEADLTLMNRAHNEKEAFLCIEEAKKHFNNISIDLIYGIPGMTNDRWKQNLHTAISLNIPHLSCYALTVEPRTALKKFIEKGIVLPVEDAVAEAHYKTLLKETEIAGFENYEFSNFGKPGYHSRNNTAYWQGKPYLGIGPSAHGFDGKIRSWNVANNTKYIKAIAAGKLPQEQETLSVKDRYNEYIMTGLRTKWGVSLDKLEDSFGRKYKEYALEQANEHLKKGMLIIADNSLKVSKKGKFLSDGIASDLFLTD</sequence>
<dbReference type="NCBIfam" id="TIGR00539">
    <property type="entry name" value="hemN_rel"/>
    <property type="match status" value="1"/>
</dbReference>
<feature type="domain" description="Radical SAM core" evidence="3">
    <location>
        <begin position="1"/>
        <end position="229"/>
    </location>
</feature>
<dbReference type="InterPro" id="IPR058240">
    <property type="entry name" value="rSAM_sf"/>
</dbReference>
<dbReference type="InterPro" id="IPR034505">
    <property type="entry name" value="Coproporphyrinogen-III_oxidase"/>
</dbReference>
<evidence type="ECO:0000256" key="2">
    <source>
        <dbReference type="RuleBase" id="RU364116"/>
    </source>
</evidence>
<comment type="function">
    <text evidence="2">Probably acts as a heme chaperone, transferring heme to an unknown acceptor. Binds one molecule of heme per monomer, possibly covalently. Binds 1 [4Fe-4S] cluster. The cluster is coordinated with 3 cysteines and an exchangeable S-adenosyl-L-methionine.</text>
</comment>
<dbReference type="GO" id="GO:0004109">
    <property type="term" value="F:coproporphyrinogen oxidase activity"/>
    <property type="evidence" value="ECO:0007669"/>
    <property type="project" value="InterPro"/>
</dbReference>
<keyword evidence="2" id="KW-0963">Cytoplasm</keyword>
<dbReference type="SFLD" id="SFLDF00288">
    <property type="entry name" value="HemN-like__clustered_with_nucl"/>
    <property type="match status" value="1"/>
</dbReference>
<dbReference type="SFLD" id="SFLDF00562">
    <property type="entry name" value="HemN-like__clustered_with_heat"/>
    <property type="match status" value="1"/>
</dbReference>
<keyword evidence="2" id="KW-0349">Heme</keyword>
<organism evidence="4 5">
    <name type="scientific">Marixanthomonas spongiae</name>
    <dbReference type="NCBI Taxonomy" id="2174845"/>
    <lineage>
        <taxon>Bacteria</taxon>
        <taxon>Pseudomonadati</taxon>
        <taxon>Bacteroidota</taxon>
        <taxon>Flavobacteriia</taxon>
        <taxon>Flavobacteriales</taxon>
        <taxon>Flavobacteriaceae</taxon>
        <taxon>Marixanthomonas</taxon>
    </lineage>
</organism>
<dbReference type="InterPro" id="IPR007197">
    <property type="entry name" value="rSAM"/>
</dbReference>
<dbReference type="AlphaFoldDB" id="A0A2U0I8I0"/>
<dbReference type="GO" id="GO:0046872">
    <property type="term" value="F:metal ion binding"/>
    <property type="evidence" value="ECO:0007669"/>
    <property type="project" value="UniProtKB-UniRule"/>
</dbReference>
<comment type="similarity">
    <text evidence="1">Belongs to the anaerobic coproporphyrinogen-III oxidase family. HemW subfamily.</text>
</comment>
<keyword evidence="2" id="KW-0408">Iron</keyword>
<keyword evidence="2" id="KW-0479">Metal-binding</keyword>
<gene>
    <name evidence="4" type="ORF">DDV96_02470</name>
</gene>
<dbReference type="Proteomes" id="UP000245962">
    <property type="component" value="Unassembled WGS sequence"/>
</dbReference>
<evidence type="ECO:0000313" key="5">
    <source>
        <dbReference type="Proteomes" id="UP000245962"/>
    </source>
</evidence>
<dbReference type="GO" id="GO:0005737">
    <property type="term" value="C:cytoplasm"/>
    <property type="evidence" value="ECO:0007669"/>
    <property type="project" value="UniProtKB-SubCell"/>
</dbReference>
<dbReference type="SMART" id="SM00729">
    <property type="entry name" value="Elp3"/>
    <property type="match status" value="1"/>
</dbReference>
<protein>
    <recommendedName>
        <fullName evidence="2">Heme chaperone HemW</fullName>
    </recommendedName>
</protein>
<keyword evidence="5" id="KW-1185">Reference proteome</keyword>
<dbReference type="PROSITE" id="PS51918">
    <property type="entry name" value="RADICAL_SAM"/>
    <property type="match status" value="1"/>
</dbReference>
<comment type="caution">
    <text evidence="4">The sequence shown here is derived from an EMBL/GenBank/DDBJ whole genome shotgun (WGS) entry which is preliminary data.</text>
</comment>
<dbReference type="SFLD" id="SFLDG01082">
    <property type="entry name" value="B12-binding_domain_containing"/>
    <property type="match status" value="1"/>
</dbReference>
<dbReference type="PANTHER" id="PTHR13932:SF5">
    <property type="entry name" value="RADICAL S-ADENOSYL METHIONINE DOMAIN-CONTAINING PROTEIN 1, MITOCHONDRIAL"/>
    <property type="match status" value="1"/>
</dbReference>
<evidence type="ECO:0000313" key="4">
    <source>
        <dbReference type="EMBL" id="PVW17388.1"/>
    </source>
</evidence>
<keyword evidence="2" id="KW-0411">Iron-sulfur</keyword>
<dbReference type="OrthoDB" id="9808022at2"/>
<dbReference type="SFLD" id="SFLDS00029">
    <property type="entry name" value="Radical_SAM"/>
    <property type="match status" value="1"/>
</dbReference>
<dbReference type="InterPro" id="IPR006638">
    <property type="entry name" value="Elp3/MiaA/NifB-like_rSAM"/>
</dbReference>
<keyword evidence="2" id="KW-0143">Chaperone</keyword>
<dbReference type="InterPro" id="IPR010723">
    <property type="entry name" value="HemN_C"/>
</dbReference>
<dbReference type="Gene3D" id="3.80.30.20">
    <property type="entry name" value="tm_1862 like domain"/>
    <property type="match status" value="1"/>
</dbReference>
<keyword evidence="2" id="KW-0949">S-adenosyl-L-methionine</keyword>
<proteinExistence type="inferred from homology"/>
<evidence type="ECO:0000256" key="1">
    <source>
        <dbReference type="ARBA" id="ARBA00006100"/>
    </source>
</evidence>
<dbReference type="RefSeq" id="WP_116693138.1">
    <property type="nucleotide sequence ID" value="NZ_QEHR01000001.1"/>
</dbReference>
<name>A0A2U0I8I0_9FLAO</name>
<reference evidence="4 5" key="1">
    <citation type="submission" date="2018-04" db="EMBL/GenBank/DDBJ databases">
        <title>Marixanthomonas spongiae HN-E44 sp. nov., isolated from a marine sponge.</title>
        <authorList>
            <person name="Luo L."/>
            <person name="Zhuang L."/>
        </authorList>
    </citation>
    <scope>NUCLEOTIDE SEQUENCE [LARGE SCALE GENOMIC DNA]</scope>
    <source>
        <strain evidence="4 5">HN-E44</strain>
    </source>
</reference>
<evidence type="ECO:0000259" key="3">
    <source>
        <dbReference type="PROSITE" id="PS51918"/>
    </source>
</evidence>
<dbReference type="CDD" id="cd01335">
    <property type="entry name" value="Radical_SAM"/>
    <property type="match status" value="1"/>
</dbReference>
<accession>A0A2U0I8I0</accession>
<dbReference type="SFLD" id="SFLDG01065">
    <property type="entry name" value="anaerobic_coproporphyrinogen-I"/>
    <property type="match status" value="1"/>
</dbReference>
<dbReference type="SUPFAM" id="SSF102114">
    <property type="entry name" value="Radical SAM enzymes"/>
    <property type="match status" value="1"/>
</dbReference>
<dbReference type="InterPro" id="IPR004559">
    <property type="entry name" value="HemW-like"/>
</dbReference>